<dbReference type="Pfam" id="PF00589">
    <property type="entry name" value="Phage_integrase"/>
    <property type="match status" value="1"/>
</dbReference>
<evidence type="ECO:0000313" key="4">
    <source>
        <dbReference type="EMBL" id="GAA4266626.1"/>
    </source>
</evidence>
<keyword evidence="1" id="KW-0238">DNA-binding</keyword>
<organism evidence="4 5">
    <name type="scientific">Frondihabitans peucedani</name>
    <dbReference type="NCBI Taxonomy" id="598626"/>
    <lineage>
        <taxon>Bacteria</taxon>
        <taxon>Bacillati</taxon>
        <taxon>Actinomycetota</taxon>
        <taxon>Actinomycetes</taxon>
        <taxon>Micrococcales</taxon>
        <taxon>Microbacteriaceae</taxon>
        <taxon>Frondihabitans</taxon>
    </lineage>
</organism>
<dbReference type="InterPro" id="IPR052925">
    <property type="entry name" value="Phage_Integrase-like_Recomb"/>
</dbReference>
<dbReference type="EMBL" id="BAABAU010000002">
    <property type="protein sequence ID" value="GAA4266626.1"/>
    <property type="molecule type" value="Genomic_DNA"/>
</dbReference>
<keyword evidence="5" id="KW-1185">Reference proteome</keyword>
<dbReference type="Proteomes" id="UP001501594">
    <property type="component" value="Unassembled WGS sequence"/>
</dbReference>
<dbReference type="InterPro" id="IPR011010">
    <property type="entry name" value="DNA_brk_join_enz"/>
</dbReference>
<dbReference type="SUPFAM" id="SSF56349">
    <property type="entry name" value="DNA breaking-rejoining enzymes"/>
    <property type="match status" value="1"/>
</dbReference>
<feature type="domain" description="Tyr recombinase" evidence="3">
    <location>
        <begin position="98"/>
        <end position="331"/>
    </location>
</feature>
<dbReference type="InterPro" id="IPR002104">
    <property type="entry name" value="Integrase_catalytic"/>
</dbReference>
<dbReference type="PROSITE" id="PS51898">
    <property type="entry name" value="TYR_RECOMBINASE"/>
    <property type="match status" value="1"/>
</dbReference>
<evidence type="ECO:0000256" key="2">
    <source>
        <dbReference type="ARBA" id="ARBA00023172"/>
    </source>
</evidence>
<evidence type="ECO:0000256" key="1">
    <source>
        <dbReference type="ARBA" id="ARBA00023125"/>
    </source>
</evidence>
<dbReference type="PANTHER" id="PTHR34605">
    <property type="entry name" value="PHAGE_INTEGRASE DOMAIN-CONTAINING PROTEIN"/>
    <property type="match status" value="1"/>
</dbReference>
<dbReference type="Gene3D" id="1.10.150.130">
    <property type="match status" value="1"/>
</dbReference>
<keyword evidence="2" id="KW-0233">DNA recombination</keyword>
<protein>
    <submittedName>
        <fullName evidence="4">Integrase</fullName>
    </submittedName>
</protein>
<reference evidence="5" key="1">
    <citation type="journal article" date="2019" name="Int. J. Syst. Evol. Microbiol.">
        <title>The Global Catalogue of Microorganisms (GCM) 10K type strain sequencing project: providing services to taxonomists for standard genome sequencing and annotation.</title>
        <authorList>
            <consortium name="The Broad Institute Genomics Platform"/>
            <consortium name="The Broad Institute Genome Sequencing Center for Infectious Disease"/>
            <person name="Wu L."/>
            <person name="Ma J."/>
        </authorList>
    </citation>
    <scope>NUCLEOTIDE SEQUENCE [LARGE SCALE GENOMIC DNA]</scope>
    <source>
        <strain evidence="5">JCM 17442</strain>
    </source>
</reference>
<dbReference type="InterPro" id="IPR010998">
    <property type="entry name" value="Integrase_recombinase_N"/>
</dbReference>
<name>A0ABP8E335_9MICO</name>
<evidence type="ECO:0000259" key="3">
    <source>
        <dbReference type="PROSITE" id="PS51898"/>
    </source>
</evidence>
<proteinExistence type="predicted"/>
<dbReference type="PANTHER" id="PTHR34605:SF4">
    <property type="entry name" value="DNA ADENINE METHYLTRANSFERASE"/>
    <property type="match status" value="1"/>
</dbReference>
<dbReference type="SUPFAM" id="SSF47823">
    <property type="entry name" value="lambda integrase-like, N-terminal domain"/>
    <property type="match status" value="1"/>
</dbReference>
<dbReference type="Gene3D" id="1.10.443.10">
    <property type="entry name" value="Intergrase catalytic core"/>
    <property type="match status" value="1"/>
</dbReference>
<accession>A0ABP8E335</accession>
<sequence>MFCRWLAGYTEKEPIPEDLVDEQLSFPRSATEVGEYLAEKALQRTPEDLPRYSTASIGRWVAAIAWGHHERGFPNPCTARQVTDTLNGIRRSTHRPTKRASPLLVGDLRKVVLGTNVTSFPAGVKGTRDIALLVFGFAGAFRRSELSALLVGDVFLHEEDGLHVRVRSSKTDQEGRGQIKALPYGANSATCPPCAFRRWYRLLEAQEQGRPEVMRALRGQNLAIHVCQDPWTGTLPGRSPLFRSMAKTGTIRATAVQGDAIGRMVTERAHAAGIPARNITGHSLRSGFVTQAIRAGATDHQIMRQTGHKNPATVHVYARENAPLEQNAVTTLGL</sequence>
<dbReference type="CDD" id="cd00799">
    <property type="entry name" value="INT_Cre_C"/>
    <property type="match status" value="1"/>
</dbReference>
<comment type="caution">
    <text evidence="4">The sequence shown here is derived from an EMBL/GenBank/DDBJ whole genome shotgun (WGS) entry which is preliminary data.</text>
</comment>
<evidence type="ECO:0000313" key="5">
    <source>
        <dbReference type="Proteomes" id="UP001501594"/>
    </source>
</evidence>
<dbReference type="InterPro" id="IPR013762">
    <property type="entry name" value="Integrase-like_cat_sf"/>
</dbReference>
<gene>
    <name evidence="4" type="ORF">GCM10022256_22380</name>
</gene>